<keyword evidence="1" id="KW-1133">Transmembrane helix</keyword>
<dbReference type="AlphaFoldDB" id="A0A165EKK1"/>
<feature type="transmembrane region" description="Helical" evidence="1">
    <location>
        <begin position="17"/>
        <end position="35"/>
    </location>
</feature>
<gene>
    <name evidence="2" type="ORF">CALCODRAFT_363398</name>
</gene>
<evidence type="ECO:0000313" key="2">
    <source>
        <dbReference type="EMBL" id="KZT55058.1"/>
    </source>
</evidence>
<protein>
    <submittedName>
        <fullName evidence="2">Uncharacterized protein</fullName>
    </submittedName>
</protein>
<proteinExistence type="predicted"/>
<reference evidence="2 3" key="1">
    <citation type="journal article" date="2016" name="Mol. Biol. Evol.">
        <title>Comparative Genomics of Early-Diverging Mushroom-Forming Fungi Provides Insights into the Origins of Lignocellulose Decay Capabilities.</title>
        <authorList>
            <person name="Nagy L.G."/>
            <person name="Riley R."/>
            <person name="Tritt A."/>
            <person name="Adam C."/>
            <person name="Daum C."/>
            <person name="Floudas D."/>
            <person name="Sun H."/>
            <person name="Yadav J.S."/>
            <person name="Pangilinan J."/>
            <person name="Larsson K.H."/>
            <person name="Matsuura K."/>
            <person name="Barry K."/>
            <person name="Labutti K."/>
            <person name="Kuo R."/>
            <person name="Ohm R.A."/>
            <person name="Bhattacharya S.S."/>
            <person name="Shirouzu T."/>
            <person name="Yoshinaga Y."/>
            <person name="Martin F.M."/>
            <person name="Grigoriev I.V."/>
            <person name="Hibbett D.S."/>
        </authorList>
    </citation>
    <scope>NUCLEOTIDE SEQUENCE [LARGE SCALE GENOMIC DNA]</scope>
    <source>
        <strain evidence="2 3">HHB12733</strain>
    </source>
</reference>
<evidence type="ECO:0000256" key="1">
    <source>
        <dbReference type="SAM" id="Phobius"/>
    </source>
</evidence>
<keyword evidence="1" id="KW-0472">Membrane</keyword>
<name>A0A165EKK1_9BASI</name>
<keyword evidence="3" id="KW-1185">Reference proteome</keyword>
<dbReference type="EMBL" id="KV424002">
    <property type="protein sequence ID" value="KZT55058.1"/>
    <property type="molecule type" value="Genomic_DNA"/>
</dbReference>
<dbReference type="Proteomes" id="UP000076842">
    <property type="component" value="Unassembled WGS sequence"/>
</dbReference>
<organism evidence="2 3">
    <name type="scientific">Calocera cornea HHB12733</name>
    <dbReference type="NCBI Taxonomy" id="1353952"/>
    <lineage>
        <taxon>Eukaryota</taxon>
        <taxon>Fungi</taxon>
        <taxon>Dikarya</taxon>
        <taxon>Basidiomycota</taxon>
        <taxon>Agaricomycotina</taxon>
        <taxon>Dacrymycetes</taxon>
        <taxon>Dacrymycetales</taxon>
        <taxon>Dacrymycetaceae</taxon>
        <taxon>Calocera</taxon>
    </lineage>
</organism>
<dbReference type="InParanoid" id="A0A165EKK1"/>
<evidence type="ECO:0000313" key="3">
    <source>
        <dbReference type="Proteomes" id="UP000076842"/>
    </source>
</evidence>
<keyword evidence="1" id="KW-0812">Transmembrane</keyword>
<accession>A0A165EKK1</accession>
<sequence>MTATPLLPYALDFDLRFIWIANVFMQLCSIIQTATQRRIRGMHERTLSCRSPTS</sequence>